<evidence type="ECO:0000256" key="1">
    <source>
        <dbReference type="ARBA" id="ARBA00022729"/>
    </source>
</evidence>
<dbReference type="SMART" id="SM00062">
    <property type="entry name" value="PBPb"/>
    <property type="match status" value="1"/>
</dbReference>
<dbReference type="Pfam" id="PF00497">
    <property type="entry name" value="SBP_bac_3"/>
    <property type="match status" value="1"/>
</dbReference>
<dbReference type="STRING" id="281362.AT959_12540"/>
<protein>
    <recommendedName>
        <fullName evidence="3">Solute-binding protein family 3/N-terminal domain-containing protein</fullName>
    </recommendedName>
</protein>
<dbReference type="RefSeq" id="WP_066883570.1">
    <property type="nucleotide sequence ID" value="NZ_LODL01000021.1"/>
</dbReference>
<accession>A0A133XH26</accession>
<dbReference type="Gene3D" id="3.40.190.10">
    <property type="entry name" value="Periplasmic binding protein-like II"/>
    <property type="match status" value="2"/>
</dbReference>
<gene>
    <name evidence="4" type="ORF">AT959_12540</name>
</gene>
<sequence length="248" mass="27579">MIFQRLLAGCLVLLLSFGAASAMAGPLMLKVAVLDDSPPLGYRDGNGQLTGFSISVMWALCAEMAMHCEFEVRRLEHLVDDLAAGHFDVAAIGLLNTPERRQRILFTKPVYRSLTLLFARPGVKTGQPGVRLSTFKGSAQERYIKAQGWDFVGAQTDVEIIEQLRAGVTQACIVPLMTSLNLQRSPKFLQLDLEMSVLKLPDLDTNASFGISPMRPELKMHLDRALERIKLNGTYDRINSQFLPFRVD</sequence>
<keyword evidence="1 2" id="KW-0732">Signal</keyword>
<feature type="chain" id="PRO_5007459404" description="Solute-binding protein family 3/N-terminal domain-containing protein" evidence="2">
    <location>
        <begin position="25"/>
        <end position="248"/>
    </location>
</feature>
<dbReference type="SUPFAM" id="SSF53850">
    <property type="entry name" value="Periplasmic binding protein-like II"/>
    <property type="match status" value="1"/>
</dbReference>
<comment type="caution">
    <text evidence="4">The sequence shown here is derived from an EMBL/GenBank/DDBJ whole genome shotgun (WGS) entry which is preliminary data.</text>
</comment>
<evidence type="ECO:0000256" key="2">
    <source>
        <dbReference type="SAM" id="SignalP"/>
    </source>
</evidence>
<dbReference type="PANTHER" id="PTHR35936:SF19">
    <property type="entry name" value="AMINO-ACID-BINDING PROTEIN YXEM-RELATED"/>
    <property type="match status" value="1"/>
</dbReference>
<feature type="domain" description="Solute-binding protein family 3/N-terminal" evidence="3">
    <location>
        <begin position="28"/>
        <end position="246"/>
    </location>
</feature>
<keyword evidence="5" id="KW-1185">Reference proteome</keyword>
<reference evidence="4 5" key="1">
    <citation type="submission" date="2015-12" db="EMBL/GenBank/DDBJ databases">
        <title>Nitrous oxide reduction kinetics distinguish bacteria harboring typical versus atypical NosZ.</title>
        <authorList>
            <person name="Yoon S."/>
            <person name="Nissen S."/>
            <person name="Park D."/>
            <person name="Sanford R.A."/>
            <person name="Loeffler F.E."/>
        </authorList>
    </citation>
    <scope>NUCLEOTIDE SEQUENCE [LARGE SCALE GENOMIC DNA]</scope>
    <source>
        <strain evidence="4 5">ATCC BAA-841</strain>
    </source>
</reference>
<proteinExistence type="predicted"/>
<evidence type="ECO:0000313" key="5">
    <source>
        <dbReference type="Proteomes" id="UP000070186"/>
    </source>
</evidence>
<dbReference type="PANTHER" id="PTHR35936">
    <property type="entry name" value="MEMBRANE-BOUND LYTIC MUREIN TRANSGLYCOSYLASE F"/>
    <property type="match status" value="1"/>
</dbReference>
<dbReference type="EMBL" id="LODL01000021">
    <property type="protein sequence ID" value="KXB30186.1"/>
    <property type="molecule type" value="Genomic_DNA"/>
</dbReference>
<name>A0A133XH26_9RHOO</name>
<feature type="signal peptide" evidence="2">
    <location>
        <begin position="1"/>
        <end position="24"/>
    </location>
</feature>
<evidence type="ECO:0000313" key="4">
    <source>
        <dbReference type="EMBL" id="KXB30186.1"/>
    </source>
</evidence>
<dbReference type="AlphaFoldDB" id="A0A133XH26"/>
<organism evidence="4 5">
    <name type="scientific">Dechloromonas denitrificans</name>
    <dbReference type="NCBI Taxonomy" id="281362"/>
    <lineage>
        <taxon>Bacteria</taxon>
        <taxon>Pseudomonadati</taxon>
        <taxon>Pseudomonadota</taxon>
        <taxon>Betaproteobacteria</taxon>
        <taxon>Rhodocyclales</taxon>
        <taxon>Azonexaceae</taxon>
        <taxon>Dechloromonas</taxon>
    </lineage>
</organism>
<dbReference type="InterPro" id="IPR001638">
    <property type="entry name" value="Solute-binding_3/MltF_N"/>
</dbReference>
<evidence type="ECO:0000259" key="3">
    <source>
        <dbReference type="SMART" id="SM00062"/>
    </source>
</evidence>
<dbReference type="Proteomes" id="UP000070186">
    <property type="component" value="Unassembled WGS sequence"/>
</dbReference>